<gene>
    <name evidence="3" type="ORF">SFOMI_0012</name>
</gene>
<name>A0A292Z9D2_SPHSA</name>
<accession>A0A292Z9D2</accession>
<evidence type="ECO:0000256" key="1">
    <source>
        <dbReference type="SAM" id="MobiDB-lite"/>
    </source>
</evidence>
<feature type="compositionally biased region" description="Low complexity" evidence="1">
    <location>
        <begin position="351"/>
        <end position="369"/>
    </location>
</feature>
<proteinExistence type="predicted"/>
<evidence type="ECO:0000313" key="4">
    <source>
        <dbReference type="Proteomes" id="UP000221538"/>
    </source>
</evidence>
<evidence type="ECO:0000313" key="3">
    <source>
        <dbReference type="EMBL" id="GAY19493.1"/>
    </source>
</evidence>
<reference evidence="3 4" key="2">
    <citation type="journal article" date="2013" name="Environ. Sci. Technol.">
        <title>The 4-tert-butylphenol-utilizing bacterium Sphingobium fuliginis OMI can degrade bisphenols via phenolic ring hydroxylation and meta-cleavage pathway.</title>
        <authorList>
            <person name="Ogata Y."/>
            <person name="Goda S."/>
            <person name="Toyama T."/>
            <person name="Sei K."/>
            <person name="Ike M."/>
        </authorList>
    </citation>
    <scope>NUCLEOTIDE SEQUENCE [LARGE SCALE GENOMIC DNA]</scope>
    <source>
        <strain evidence="3 4">OMI</strain>
    </source>
</reference>
<dbReference type="Pfam" id="PF13700">
    <property type="entry name" value="DUF4158"/>
    <property type="match status" value="1"/>
</dbReference>
<dbReference type="Proteomes" id="UP000221538">
    <property type="component" value="Unassembled WGS sequence"/>
</dbReference>
<reference evidence="3 4" key="1">
    <citation type="journal article" date="2013" name="Biodegradation">
        <title>Occurrence of 4-tert-butylphenol (4-t-BP) biodegradation in an aquatic sample caused by the presence of Spirodela polyrrhiza and isolation of a 4-t-BP-utilizing bacterium.</title>
        <authorList>
            <person name="Ogata Y."/>
            <person name="Toyama T."/>
            <person name="Yu N."/>
            <person name="Wang X."/>
            <person name="Sei K."/>
            <person name="Ike M."/>
        </authorList>
    </citation>
    <scope>NUCLEOTIDE SEQUENCE [LARGE SCALE GENOMIC DNA]</scope>
    <source>
        <strain evidence="3 4">OMI</strain>
    </source>
</reference>
<feature type="domain" description="DUF4158" evidence="2">
    <location>
        <begin position="7"/>
        <end position="169"/>
    </location>
</feature>
<sequence length="446" mass="49052">MPGRIPMTTRQRAALLMLPDDEAAIVKHYSLSGEDMTAIDTARTPATRLGYALQLCCLRYPGRHLRHGELLPAVMLDHIAEQVGVDAKVIADFARRTPTRYDQLAAIKTRFGFSDLSRPHRVELRTWLTNEAASIIDGRALLGRLLDEMRARRIVIPGVSVVERMAAEAIHQAETDLVAAIDGGLGHEMRQQLDALIDDKVHDRQSRLSWLREPEPRVASASLLEIVEKITLIRGTGISAFSPDVRHEPRLGQFAREGVRYTAQAFQQMRPARRRVVLLATLRELEATLTDAAIDMFIALVGGPICAPANGSNSAWPFPAARAANGCYASPGFWKRSARRPGLAAMSPRRSMPWHPSTSSTPTPLSSDVPPHRTGTRFWTRSRRNIAPSSGWGRRSCALLISRAGPECSRCAMRWRSSPISTETGAGRCPMTCRLAMSSTAGVGMS</sequence>
<dbReference type="AlphaFoldDB" id="A0A292Z9D2"/>
<organism evidence="3 4">
    <name type="scientific">Sphingobium fuliginis (strain ATCC 27551)</name>
    <dbReference type="NCBI Taxonomy" id="336203"/>
    <lineage>
        <taxon>Bacteria</taxon>
        <taxon>Pseudomonadati</taxon>
        <taxon>Pseudomonadota</taxon>
        <taxon>Alphaproteobacteria</taxon>
        <taxon>Sphingomonadales</taxon>
        <taxon>Sphingomonadaceae</taxon>
        <taxon>Sphingobium</taxon>
    </lineage>
</organism>
<comment type="caution">
    <text evidence="3">The sequence shown here is derived from an EMBL/GenBank/DDBJ whole genome shotgun (WGS) entry which is preliminary data.</text>
</comment>
<evidence type="ECO:0000259" key="2">
    <source>
        <dbReference type="Pfam" id="PF13700"/>
    </source>
</evidence>
<dbReference type="EMBL" id="BEWI01000026">
    <property type="protein sequence ID" value="GAY19493.1"/>
    <property type="molecule type" value="Genomic_DNA"/>
</dbReference>
<protein>
    <submittedName>
        <fullName evidence="3">Transposase</fullName>
    </submittedName>
</protein>
<dbReference type="InterPro" id="IPR025296">
    <property type="entry name" value="DUF4158"/>
</dbReference>
<feature type="region of interest" description="Disordered" evidence="1">
    <location>
        <begin position="342"/>
        <end position="376"/>
    </location>
</feature>